<comment type="caution">
    <text evidence="10">The sequence shown here is derived from an EMBL/GenBank/DDBJ whole genome shotgun (WGS) entry which is preliminary data.</text>
</comment>
<dbReference type="Proteomes" id="UP000237438">
    <property type="component" value="Unassembled WGS sequence"/>
</dbReference>
<evidence type="ECO:0000256" key="7">
    <source>
        <dbReference type="ARBA" id="ARBA00023054"/>
    </source>
</evidence>
<dbReference type="Pfam" id="PF05859">
    <property type="entry name" value="Mis12"/>
    <property type="match status" value="1"/>
</dbReference>
<dbReference type="GO" id="GO:0000070">
    <property type="term" value="P:mitotic sister chromatid segregation"/>
    <property type="evidence" value="ECO:0007669"/>
    <property type="project" value="TreeGrafter"/>
</dbReference>
<evidence type="ECO:0000256" key="6">
    <source>
        <dbReference type="ARBA" id="ARBA00022838"/>
    </source>
</evidence>
<dbReference type="GO" id="GO:0051301">
    <property type="term" value="P:cell division"/>
    <property type="evidence" value="ECO:0007669"/>
    <property type="project" value="UniProtKB-KW"/>
</dbReference>
<evidence type="ECO:0000313" key="11">
    <source>
        <dbReference type="Proteomes" id="UP000237438"/>
    </source>
</evidence>
<keyword evidence="11" id="KW-1185">Reference proteome</keyword>
<evidence type="ECO:0008006" key="12">
    <source>
        <dbReference type="Google" id="ProtNLM"/>
    </source>
</evidence>
<dbReference type="GO" id="GO:0051382">
    <property type="term" value="P:kinetochore assembly"/>
    <property type="evidence" value="ECO:0007669"/>
    <property type="project" value="TreeGrafter"/>
</dbReference>
<dbReference type="InterPro" id="IPR008685">
    <property type="entry name" value="Centromere_Mis12"/>
</dbReference>
<dbReference type="GO" id="GO:0000444">
    <property type="term" value="C:MIS12/MIND type complex"/>
    <property type="evidence" value="ECO:0007669"/>
    <property type="project" value="TreeGrafter"/>
</dbReference>
<evidence type="ECO:0000256" key="1">
    <source>
        <dbReference type="ARBA" id="ARBA00004629"/>
    </source>
</evidence>
<keyword evidence="4" id="KW-0132">Cell division</keyword>
<keyword evidence="5" id="KW-0498">Mitosis</keyword>
<dbReference type="PANTHER" id="PTHR14527">
    <property type="entry name" value="PROTEIN MIS12 HOMOLOG"/>
    <property type="match status" value="1"/>
</dbReference>
<keyword evidence="6" id="KW-0995">Kinetochore</keyword>
<accession>A0A2S4PLX6</accession>
<evidence type="ECO:0000256" key="3">
    <source>
        <dbReference type="ARBA" id="ARBA00022454"/>
    </source>
</evidence>
<evidence type="ECO:0000256" key="2">
    <source>
        <dbReference type="ARBA" id="ARBA00008643"/>
    </source>
</evidence>
<dbReference type="OrthoDB" id="1884855at2759"/>
<comment type="subcellular location">
    <subcellularLocation>
        <location evidence="1">Chromosome</location>
        <location evidence="1">Centromere</location>
        <location evidence="1">Kinetochore</location>
    </subcellularLocation>
</comment>
<keyword evidence="3" id="KW-0158">Chromosome</keyword>
<gene>
    <name evidence="10" type="ORF">EPUL_006118</name>
</gene>
<dbReference type="AlphaFoldDB" id="A0A2S4PLX6"/>
<dbReference type="STRING" id="225359.A0A2S4PLX6"/>
<sequence length="343" mass="38949">MLEENKNNNSNDTLLTEHLTYRPTALIDDIVNRLFNSINILAFKATEAVERGLLAADPSDLGFRIPPQHTSEGKDAGRVIAEKAKNEIENGVHQLETLLEAKIDKNFDRLEIYALRNILNVPSNVQDWIRLTHYEGLDFTSHSDEPNTESISILRNKLRETQKLHAYLRAESARNRATIAAIKHLVSNKSSDSSGVELSKDEFYPAFAFLQKKGDLTGDVTRPVTTSASFIISQLPALEGLTENLQLRLKVLAEIGDSRELTSREEKSWYRERLEFIERETRRHLEIVQGLELGKQGELMDGEWQDGGRKIQKEEVMDLEKAVQEIICPREDQGEAIMKNQDG</sequence>
<name>A0A2S4PLX6_9PEZI</name>
<keyword evidence="9" id="KW-0137">Centromere</keyword>
<dbReference type="GO" id="GO:0005634">
    <property type="term" value="C:nucleus"/>
    <property type="evidence" value="ECO:0007669"/>
    <property type="project" value="InterPro"/>
</dbReference>
<keyword evidence="8" id="KW-0131">Cell cycle</keyword>
<evidence type="ECO:0000313" key="10">
    <source>
        <dbReference type="EMBL" id="POS83011.1"/>
    </source>
</evidence>
<reference evidence="10 11" key="1">
    <citation type="submission" date="2017-10" db="EMBL/GenBank/DDBJ databases">
        <title>Development of genomic resources for the powdery mildew, Erysiphe pulchra.</title>
        <authorList>
            <person name="Wadl P.A."/>
            <person name="Mack B.M."/>
            <person name="Moore G."/>
            <person name="Beltz S.B."/>
        </authorList>
    </citation>
    <scope>NUCLEOTIDE SEQUENCE [LARGE SCALE GENOMIC DNA]</scope>
    <source>
        <strain evidence="10">Cflorida</strain>
    </source>
</reference>
<comment type="similarity">
    <text evidence="2">Belongs to the mis12 family.</text>
</comment>
<evidence type="ECO:0000256" key="8">
    <source>
        <dbReference type="ARBA" id="ARBA00023306"/>
    </source>
</evidence>
<organism evidence="10 11">
    <name type="scientific">Erysiphe pulchra</name>
    <dbReference type="NCBI Taxonomy" id="225359"/>
    <lineage>
        <taxon>Eukaryota</taxon>
        <taxon>Fungi</taxon>
        <taxon>Dikarya</taxon>
        <taxon>Ascomycota</taxon>
        <taxon>Pezizomycotina</taxon>
        <taxon>Leotiomycetes</taxon>
        <taxon>Erysiphales</taxon>
        <taxon>Erysiphaceae</taxon>
        <taxon>Erysiphe</taxon>
    </lineage>
</organism>
<dbReference type="PANTHER" id="PTHR14527:SF2">
    <property type="entry name" value="PROTEIN MIS12 HOMOLOG"/>
    <property type="match status" value="1"/>
</dbReference>
<protein>
    <recommendedName>
        <fullName evidence="12">Mis12 domain-containing protein</fullName>
    </recommendedName>
</protein>
<evidence type="ECO:0000256" key="5">
    <source>
        <dbReference type="ARBA" id="ARBA00022776"/>
    </source>
</evidence>
<proteinExistence type="inferred from homology"/>
<evidence type="ECO:0000256" key="4">
    <source>
        <dbReference type="ARBA" id="ARBA00022618"/>
    </source>
</evidence>
<evidence type="ECO:0000256" key="9">
    <source>
        <dbReference type="ARBA" id="ARBA00023328"/>
    </source>
</evidence>
<dbReference type="EMBL" id="PEDP01001988">
    <property type="protein sequence ID" value="POS83011.1"/>
    <property type="molecule type" value="Genomic_DNA"/>
</dbReference>
<keyword evidence="7" id="KW-0175">Coiled coil</keyword>